<comment type="similarity">
    <text evidence="8">Belongs to the venom waprin family.</text>
</comment>
<dbReference type="InterPro" id="IPR051388">
    <property type="entry name" value="Serpin_venom_toxin"/>
</dbReference>
<evidence type="ECO:0000256" key="8">
    <source>
        <dbReference type="ARBA" id="ARBA00035122"/>
    </source>
</evidence>
<evidence type="ECO:0000256" key="9">
    <source>
        <dbReference type="SAM" id="SignalP"/>
    </source>
</evidence>
<keyword evidence="13" id="KW-1185">Reference proteome</keyword>
<comment type="subcellular location">
    <subcellularLocation>
        <location evidence="2">Secreted</location>
    </subcellularLocation>
</comment>
<evidence type="ECO:0000313" key="13">
    <source>
        <dbReference type="Proteomes" id="UP000001646"/>
    </source>
</evidence>
<dbReference type="SUPFAM" id="SSF57256">
    <property type="entry name" value="Elafin-like"/>
    <property type="match status" value="2"/>
</dbReference>
<dbReference type="InterPro" id="IPR036645">
    <property type="entry name" value="Elafin-like_sf"/>
</dbReference>
<evidence type="ECO:0000256" key="1">
    <source>
        <dbReference type="ARBA" id="ARBA00002473"/>
    </source>
</evidence>
<dbReference type="FunFam" id="4.10.410.10:FF:000021">
    <property type="entry name" value="Serine protease inhibitor, putative"/>
    <property type="match status" value="1"/>
</dbReference>
<reference evidence="12" key="1">
    <citation type="submission" date="2009-12" db="EMBL/GenBank/DDBJ databases">
        <title>The Genome Sequence of Anolis carolinensis (Green Anole Lizard).</title>
        <authorList>
            <consortium name="The Genome Sequencing Platform"/>
            <person name="Di Palma F."/>
            <person name="Alfoldi J."/>
            <person name="Heiman D."/>
            <person name="Young S."/>
            <person name="Grabherr M."/>
            <person name="Johnson J."/>
            <person name="Lander E.S."/>
            <person name="Lindblad-Toh K."/>
        </authorList>
    </citation>
    <scope>NUCLEOTIDE SEQUENCE [LARGE SCALE GENOMIC DNA]</scope>
    <source>
        <strain evidence="12">JBL SC #1</strain>
    </source>
</reference>
<dbReference type="SMART" id="SM00131">
    <property type="entry name" value="KU"/>
    <property type="match status" value="1"/>
</dbReference>
<keyword evidence="4" id="KW-0929">Antimicrobial</keyword>
<dbReference type="CDD" id="cd00109">
    <property type="entry name" value="Kunitz-type"/>
    <property type="match status" value="1"/>
</dbReference>
<evidence type="ECO:0000256" key="6">
    <source>
        <dbReference type="ARBA" id="ARBA00023022"/>
    </source>
</evidence>
<feature type="signal peptide" evidence="9">
    <location>
        <begin position="1"/>
        <end position="28"/>
    </location>
</feature>
<evidence type="ECO:0000259" key="11">
    <source>
        <dbReference type="PROSITE" id="PS51390"/>
    </source>
</evidence>
<dbReference type="SMART" id="SM00217">
    <property type="entry name" value="WAP"/>
    <property type="match status" value="2"/>
</dbReference>
<dbReference type="Gene3D" id="4.10.410.10">
    <property type="entry name" value="Pancreatic trypsin inhibitor Kunitz domain"/>
    <property type="match status" value="1"/>
</dbReference>
<reference evidence="12" key="3">
    <citation type="submission" date="2025-09" db="UniProtKB">
        <authorList>
            <consortium name="Ensembl"/>
        </authorList>
    </citation>
    <scope>IDENTIFICATION</scope>
</reference>
<keyword evidence="9" id="KW-0732">Signal</keyword>
<evidence type="ECO:0000256" key="7">
    <source>
        <dbReference type="ARBA" id="ARBA00023157"/>
    </source>
</evidence>
<feature type="chain" id="PRO_5032919846" evidence="9">
    <location>
        <begin position="29"/>
        <end position="191"/>
    </location>
</feature>
<dbReference type="PANTHER" id="PTHR46751">
    <property type="entry name" value="EPPIN"/>
    <property type="match status" value="1"/>
</dbReference>
<proteinExistence type="inferred from homology"/>
<dbReference type="FunFam" id="4.10.75.10:FF:000001">
    <property type="entry name" value="Anosmin 1"/>
    <property type="match status" value="1"/>
</dbReference>
<dbReference type="AlphaFoldDB" id="A0A803TD86"/>
<dbReference type="InterPro" id="IPR002223">
    <property type="entry name" value="Kunitz_BPTI"/>
</dbReference>
<evidence type="ECO:0000256" key="3">
    <source>
        <dbReference type="ARBA" id="ARBA00022525"/>
    </source>
</evidence>
<dbReference type="InParanoid" id="A0A803TD86"/>
<dbReference type="CDD" id="cd00199">
    <property type="entry name" value="WAP"/>
    <property type="match status" value="2"/>
</dbReference>
<keyword evidence="7" id="KW-1015">Disulfide bond</keyword>
<feature type="domain" description="WAP" evidence="11">
    <location>
        <begin position="135"/>
        <end position="180"/>
    </location>
</feature>
<reference evidence="12" key="2">
    <citation type="submission" date="2025-08" db="UniProtKB">
        <authorList>
            <consortium name="Ensembl"/>
        </authorList>
    </citation>
    <scope>IDENTIFICATION</scope>
</reference>
<sequence>MLASQKGTMGSRLLLLGLLLFWAGLSYANKKRDICLLPPKQGKCEAYIPSFFFNPKSGKCEKFIYGGCGGNENRFGTEKECLQACSEKPGVCPATTPPGELDPCFFPCSSDRQCPGKKKCCTIECGNACLDPVLEKPGKCPVPPKGKIATCIARCSSDQDCLGYQKCCDWACTKDCFDPVFGESLSPVIIN</sequence>
<dbReference type="InterPro" id="IPR036880">
    <property type="entry name" value="Kunitz_BPTI_sf"/>
</dbReference>
<name>A0A803TD86_ANOCA</name>
<keyword evidence="3" id="KW-0964">Secreted</keyword>
<accession>A0A803TD86</accession>
<keyword evidence="6" id="KW-0044">Antibiotic</keyword>
<dbReference type="PRINTS" id="PR00003">
    <property type="entry name" value="4DISULPHCORE"/>
</dbReference>
<dbReference type="GO" id="GO:0004867">
    <property type="term" value="F:serine-type endopeptidase inhibitor activity"/>
    <property type="evidence" value="ECO:0007669"/>
    <property type="project" value="InterPro"/>
</dbReference>
<dbReference type="GO" id="GO:0044483">
    <property type="term" value="P:venom-mediated perturbation of hemostasis"/>
    <property type="evidence" value="ECO:0007669"/>
    <property type="project" value="UniProtKB-ARBA"/>
</dbReference>
<dbReference type="GO" id="GO:0005576">
    <property type="term" value="C:extracellular region"/>
    <property type="evidence" value="ECO:0007669"/>
    <property type="project" value="UniProtKB-SubCell"/>
</dbReference>
<dbReference type="PROSITE" id="PS00280">
    <property type="entry name" value="BPTI_KUNITZ_1"/>
    <property type="match status" value="1"/>
</dbReference>
<dbReference type="Bgee" id="ENSACAG00000006263">
    <property type="expression patterns" value="Expressed in lung and 3 other cell types or tissues"/>
</dbReference>
<dbReference type="Gene3D" id="4.10.75.10">
    <property type="entry name" value="Elafin-like"/>
    <property type="match status" value="2"/>
</dbReference>
<dbReference type="Proteomes" id="UP000001646">
    <property type="component" value="Unplaced"/>
</dbReference>
<dbReference type="GeneTree" id="ENSGT00940000164331"/>
<dbReference type="InterPro" id="IPR008197">
    <property type="entry name" value="WAP_dom"/>
</dbReference>
<evidence type="ECO:0000256" key="4">
    <source>
        <dbReference type="ARBA" id="ARBA00022529"/>
    </source>
</evidence>
<dbReference type="GO" id="GO:0042742">
    <property type="term" value="P:defense response to bacterium"/>
    <property type="evidence" value="ECO:0007669"/>
    <property type="project" value="UniProtKB-KW"/>
</dbReference>
<gene>
    <name evidence="12" type="primary">LOC103280499</name>
</gene>
<organism evidence="12 13">
    <name type="scientific">Anolis carolinensis</name>
    <name type="common">Green anole</name>
    <name type="synonym">American chameleon</name>
    <dbReference type="NCBI Taxonomy" id="28377"/>
    <lineage>
        <taxon>Eukaryota</taxon>
        <taxon>Metazoa</taxon>
        <taxon>Chordata</taxon>
        <taxon>Craniata</taxon>
        <taxon>Vertebrata</taxon>
        <taxon>Euteleostomi</taxon>
        <taxon>Lepidosauria</taxon>
        <taxon>Squamata</taxon>
        <taxon>Bifurcata</taxon>
        <taxon>Unidentata</taxon>
        <taxon>Episquamata</taxon>
        <taxon>Toxicofera</taxon>
        <taxon>Iguania</taxon>
        <taxon>Dactyloidae</taxon>
        <taxon>Anolis</taxon>
    </lineage>
</organism>
<evidence type="ECO:0000313" key="12">
    <source>
        <dbReference type="Ensembl" id="ENSACAP00000033176.1"/>
    </source>
</evidence>
<dbReference type="PROSITE" id="PS50279">
    <property type="entry name" value="BPTI_KUNITZ_2"/>
    <property type="match status" value="1"/>
</dbReference>
<dbReference type="Pfam" id="PF00014">
    <property type="entry name" value="Kunitz_BPTI"/>
    <property type="match status" value="1"/>
</dbReference>
<comment type="function">
    <text evidence="1">Damages membranes of susceptible bacteria. Has no hemolytic activity. Not toxic to mice. Does not inhibit the proteinases elastase and cathepsin G.</text>
</comment>
<feature type="domain" description="BPTI/Kunitz inhibitor" evidence="10">
    <location>
        <begin position="35"/>
        <end position="85"/>
    </location>
</feature>
<evidence type="ECO:0000259" key="10">
    <source>
        <dbReference type="PROSITE" id="PS50279"/>
    </source>
</evidence>
<dbReference type="SUPFAM" id="SSF57362">
    <property type="entry name" value="BPTI-like"/>
    <property type="match status" value="1"/>
</dbReference>
<dbReference type="PRINTS" id="PR00759">
    <property type="entry name" value="BASICPTASE"/>
</dbReference>
<dbReference type="InterPro" id="IPR020901">
    <property type="entry name" value="Prtase_inh_Kunz-CS"/>
</dbReference>
<protein>
    <submittedName>
        <fullName evidence="12">Uncharacterized protein</fullName>
    </submittedName>
</protein>
<dbReference type="Ensembl" id="ENSACAT00000048231.1">
    <property type="protein sequence ID" value="ENSACAP00000033176.1"/>
    <property type="gene ID" value="ENSACAG00000006263.4"/>
</dbReference>
<dbReference type="PROSITE" id="PS51390">
    <property type="entry name" value="WAP"/>
    <property type="match status" value="2"/>
</dbReference>
<dbReference type="PANTHER" id="PTHR46751:SF1">
    <property type="entry name" value="WAP FOUR-DISULFIDE CORE DOMAIN PROTEIN 6A"/>
    <property type="match status" value="1"/>
</dbReference>
<evidence type="ECO:0000256" key="5">
    <source>
        <dbReference type="ARBA" id="ARBA00022690"/>
    </source>
</evidence>
<evidence type="ECO:0000256" key="2">
    <source>
        <dbReference type="ARBA" id="ARBA00004613"/>
    </source>
</evidence>
<dbReference type="Pfam" id="PF00095">
    <property type="entry name" value="WAP"/>
    <property type="match status" value="2"/>
</dbReference>
<feature type="domain" description="WAP" evidence="11">
    <location>
        <begin position="85"/>
        <end position="133"/>
    </location>
</feature>
<keyword evidence="5" id="KW-0646">Protease inhibitor</keyword>